<organism evidence="1 2">
    <name type="scientific">Trichinella pseudospiralis</name>
    <name type="common">Parasitic roundworm</name>
    <dbReference type="NCBI Taxonomy" id="6337"/>
    <lineage>
        <taxon>Eukaryota</taxon>
        <taxon>Metazoa</taxon>
        <taxon>Ecdysozoa</taxon>
        <taxon>Nematoda</taxon>
        <taxon>Enoplea</taxon>
        <taxon>Dorylaimia</taxon>
        <taxon>Trichinellida</taxon>
        <taxon>Trichinellidae</taxon>
        <taxon>Trichinella</taxon>
    </lineage>
</organism>
<dbReference type="AlphaFoldDB" id="A0A0V1GN56"/>
<evidence type="ECO:0000313" key="1">
    <source>
        <dbReference type="EMBL" id="KRY99708.1"/>
    </source>
</evidence>
<dbReference type="EMBL" id="JYDV01001318">
    <property type="protein sequence ID" value="KRY99708.1"/>
    <property type="molecule type" value="Genomic_DNA"/>
</dbReference>
<protein>
    <submittedName>
        <fullName evidence="1">Uncharacterized protein</fullName>
    </submittedName>
</protein>
<accession>A0A0V1GN56</accession>
<proteinExistence type="predicted"/>
<dbReference type="Proteomes" id="UP000054826">
    <property type="component" value="Unassembled WGS sequence"/>
</dbReference>
<name>A0A0V1GN56_TRIPS</name>
<comment type="caution">
    <text evidence="1">The sequence shown here is derived from an EMBL/GenBank/DDBJ whole genome shotgun (WGS) entry which is preliminary data.</text>
</comment>
<reference evidence="1 2" key="1">
    <citation type="submission" date="2015-01" db="EMBL/GenBank/DDBJ databases">
        <title>Evolution of Trichinella species and genotypes.</title>
        <authorList>
            <person name="Korhonen P.K."/>
            <person name="Edoardo P."/>
            <person name="Giuseppe L.R."/>
            <person name="Gasser R.B."/>
        </authorList>
    </citation>
    <scope>NUCLEOTIDE SEQUENCE [LARGE SCALE GENOMIC DNA]</scope>
    <source>
        <strain evidence="1">ISS176</strain>
    </source>
</reference>
<sequence>MNRRKAAKKLWVVISDVGSKCIALVAIHRGHDLVQTSCVLRSTYNTSSQYAFDGTSPFQYPESFSKRCQSLFDSSVPLMLMFTLNDQVRD</sequence>
<feature type="non-terminal residue" evidence="1">
    <location>
        <position position="90"/>
    </location>
</feature>
<evidence type="ECO:0000313" key="2">
    <source>
        <dbReference type="Proteomes" id="UP000054826"/>
    </source>
</evidence>
<gene>
    <name evidence="1" type="ORF">T4C_9785</name>
</gene>